<dbReference type="PANTHER" id="PTHR45661:SF3">
    <property type="entry name" value="IG-LIKE DOMAIN-CONTAINING PROTEIN"/>
    <property type="match status" value="1"/>
</dbReference>
<dbReference type="RefSeq" id="WP_015558203.1">
    <property type="nucleotide sequence ID" value="NC_021039.1"/>
</dbReference>
<dbReference type="Pfam" id="PF14488">
    <property type="entry name" value="DUF4434"/>
    <property type="match status" value="1"/>
</dbReference>
<dbReference type="KEGG" id="rch:RUM_11480"/>
<proteinExistence type="predicted"/>
<dbReference type="GO" id="GO:0000272">
    <property type="term" value="P:polysaccharide catabolic process"/>
    <property type="evidence" value="ECO:0007669"/>
    <property type="project" value="InterPro"/>
</dbReference>
<sequence>MHLRNTLCALALAWALACSMLPHAAAAGEENHVTHLDGTFIQPWLYMTYDDAQWDAEMQAMKDTGVQYLIMGDVANHNADGSWTVYYPSELDFLSGYTVYDALEPILFYCDKYDIKLYLGMGLDCAWNSDIASEAGREANRQYMEQCNQITSELYNKYKASYPDTYYGFYFVTELYNTIYMDTDTGIDAYAEGLEEMFTLMLERCNQLDPSMPLLFSPYVNIFGYGYASINPDRFTEYWTEVLTRIPFRDGDMLCPQDSCGGGGMDQAHLARWTAAYRDAVDRANAKRGTRLLLGTNAEMFVQPDAARMQSPHGVSYTGIKTVRDFTQRLEIADPYVDALFCFAYPHHYSPYNTLPAFHQCFLEYLKTGTIETEPPARVDVTLVEREGSRYPQFTFSGMTDNTAVAQTNLYKNGTLYDYIVPSVKVGGNASQNVWVDYDYTEGEQVYEVECVDVCGNVSEKRSFTVDVSNLTQGNTQQLTTEPPIQWNKTSLDYLRYTVTESGVRITGCEKDADQIEIPAQIEGKPVTVVDWYAFERCAKLRSVVIPDTVTHISRFAFAHCISLETVNLPTSLYAIEQYAFFDCPRLQGLRLPERLTIIEERAFCGCDAITDITIPESCTSVGAYAFLDCDSLYRVGIQGDAQLGLRSFGYRYRSGYQLQPGFVIDSDSPAAISYGKENGIRMQSELVLGDVNGDGQLNVADVVLLQRWLLAVPDTMLADWQAGDLCRDGLLNGADLAAVKAILVQE</sequence>
<dbReference type="Gene3D" id="3.80.10.10">
    <property type="entry name" value="Ribonuclease Inhibitor"/>
    <property type="match status" value="1"/>
</dbReference>
<dbReference type="PATRIC" id="fig|213810.4.peg.1047"/>
<dbReference type="Pfam" id="PF00404">
    <property type="entry name" value="Dockerin_1"/>
    <property type="match status" value="1"/>
</dbReference>
<evidence type="ECO:0000313" key="3">
    <source>
        <dbReference type="EMBL" id="CBL17296.1"/>
    </source>
</evidence>
<dbReference type="InterPro" id="IPR026906">
    <property type="entry name" value="LRR_5"/>
</dbReference>
<dbReference type="Proteomes" id="UP000007054">
    <property type="component" value="Chromosome"/>
</dbReference>
<dbReference type="Gene3D" id="1.10.1330.10">
    <property type="entry name" value="Dockerin domain"/>
    <property type="match status" value="1"/>
</dbReference>
<dbReference type="PANTHER" id="PTHR45661">
    <property type="entry name" value="SURFACE ANTIGEN"/>
    <property type="match status" value="1"/>
</dbReference>
<evidence type="ECO:0000256" key="1">
    <source>
        <dbReference type="SAM" id="SignalP"/>
    </source>
</evidence>
<dbReference type="SUPFAM" id="SSF52058">
    <property type="entry name" value="L domain-like"/>
    <property type="match status" value="1"/>
</dbReference>
<dbReference type="InterPro" id="IPR002105">
    <property type="entry name" value="Dockerin_1_rpt"/>
</dbReference>
<dbReference type="InterPro" id="IPR027849">
    <property type="entry name" value="DUF4434"/>
</dbReference>
<feature type="domain" description="Dockerin" evidence="2">
    <location>
        <begin position="685"/>
        <end position="747"/>
    </location>
</feature>
<dbReference type="PROSITE" id="PS51766">
    <property type="entry name" value="DOCKERIN"/>
    <property type="match status" value="1"/>
</dbReference>
<protein>
    <recommendedName>
        <fullName evidence="2">Dockerin domain-containing protein</fullName>
    </recommendedName>
</protein>
<gene>
    <name evidence="3" type="ordered locus">RUM_11480</name>
</gene>
<dbReference type="PROSITE" id="PS00018">
    <property type="entry name" value="EF_HAND_1"/>
    <property type="match status" value="1"/>
</dbReference>
<dbReference type="Pfam" id="PF13306">
    <property type="entry name" value="LRR_5"/>
    <property type="match status" value="1"/>
</dbReference>
<organism evidence="3 4">
    <name type="scientific">Ruminococcus champanellensis (strain DSM 18848 / JCM 17042 / KCTC 15320 / 18P13)</name>
    <dbReference type="NCBI Taxonomy" id="213810"/>
    <lineage>
        <taxon>Bacteria</taxon>
        <taxon>Bacillati</taxon>
        <taxon>Bacillota</taxon>
        <taxon>Clostridia</taxon>
        <taxon>Eubacteriales</taxon>
        <taxon>Oscillospiraceae</taxon>
        <taxon>Ruminococcus</taxon>
    </lineage>
</organism>
<dbReference type="Gene3D" id="3.20.20.80">
    <property type="entry name" value="Glycosidases"/>
    <property type="match status" value="1"/>
</dbReference>
<dbReference type="SUPFAM" id="SSF51445">
    <property type="entry name" value="(Trans)glycosidases"/>
    <property type="match status" value="1"/>
</dbReference>
<dbReference type="PROSITE" id="PS51257">
    <property type="entry name" value="PROKAR_LIPOPROTEIN"/>
    <property type="match status" value="1"/>
</dbReference>
<dbReference type="InterPro" id="IPR053139">
    <property type="entry name" value="Surface_bspA-like"/>
</dbReference>
<reference evidence="3" key="1">
    <citation type="submission" date="2010-03" db="EMBL/GenBank/DDBJ databases">
        <title>The genome sequence of Ruminococcus sp. 18P13.</title>
        <authorList>
            <consortium name="metaHIT consortium -- http://www.metahit.eu/"/>
            <person name="Pajon A."/>
            <person name="Turner K."/>
            <person name="Parkhill J."/>
            <person name="Bernalier A."/>
        </authorList>
    </citation>
    <scope>NUCLEOTIDE SEQUENCE [LARGE SCALE GENOMIC DNA]</scope>
    <source>
        <strain evidence="3">Type strain: 18P13</strain>
    </source>
</reference>
<name>D4LCF1_RUMC1</name>
<dbReference type="InterPro" id="IPR032675">
    <property type="entry name" value="LRR_dom_sf"/>
</dbReference>
<dbReference type="InterPro" id="IPR036439">
    <property type="entry name" value="Dockerin_dom_sf"/>
</dbReference>
<keyword evidence="4" id="KW-1185">Reference proteome</keyword>
<dbReference type="HOGENOM" id="CLU_372094_0_0_9"/>
<reference evidence="3" key="2">
    <citation type="submission" date="2010-03" db="EMBL/GenBank/DDBJ databases">
        <authorList>
            <person name="Pajon A."/>
        </authorList>
    </citation>
    <scope>NUCLEOTIDE SEQUENCE</scope>
    <source>
        <strain evidence="3">Type strain: 18P13</strain>
    </source>
</reference>
<dbReference type="SUPFAM" id="SSF63446">
    <property type="entry name" value="Type I dockerin domain"/>
    <property type="match status" value="1"/>
</dbReference>
<dbReference type="EMBL" id="FP929052">
    <property type="protein sequence ID" value="CBL17296.1"/>
    <property type="molecule type" value="Genomic_DNA"/>
</dbReference>
<dbReference type="GO" id="GO:0004553">
    <property type="term" value="F:hydrolase activity, hydrolyzing O-glycosyl compounds"/>
    <property type="evidence" value="ECO:0007669"/>
    <property type="project" value="InterPro"/>
</dbReference>
<accession>D4LCF1</accession>
<dbReference type="InterPro" id="IPR016134">
    <property type="entry name" value="Dockerin_dom"/>
</dbReference>
<dbReference type="InterPro" id="IPR018247">
    <property type="entry name" value="EF_Hand_1_Ca_BS"/>
</dbReference>
<keyword evidence="1" id="KW-0732">Signal</keyword>
<evidence type="ECO:0000259" key="2">
    <source>
        <dbReference type="PROSITE" id="PS51766"/>
    </source>
</evidence>
<dbReference type="GeneID" id="83155893"/>
<feature type="chain" id="PRO_5038936146" description="Dockerin domain-containing protein" evidence="1">
    <location>
        <begin position="25"/>
        <end position="747"/>
    </location>
</feature>
<dbReference type="CDD" id="cd14256">
    <property type="entry name" value="Dockerin_I"/>
    <property type="match status" value="1"/>
</dbReference>
<evidence type="ECO:0000313" key="4">
    <source>
        <dbReference type="Proteomes" id="UP000007054"/>
    </source>
</evidence>
<dbReference type="STRING" id="213810.RUM_11480"/>
<dbReference type="AlphaFoldDB" id="D4LCF1"/>
<feature type="signal peptide" evidence="1">
    <location>
        <begin position="1"/>
        <end position="24"/>
    </location>
</feature>
<dbReference type="InterPro" id="IPR017853">
    <property type="entry name" value="GH"/>
</dbReference>